<organism evidence="2 3">
    <name type="scientific">Angomonas deanei</name>
    <dbReference type="NCBI Taxonomy" id="59799"/>
    <lineage>
        <taxon>Eukaryota</taxon>
        <taxon>Discoba</taxon>
        <taxon>Euglenozoa</taxon>
        <taxon>Kinetoplastea</taxon>
        <taxon>Metakinetoplastina</taxon>
        <taxon>Trypanosomatida</taxon>
        <taxon>Trypanosomatidae</taxon>
        <taxon>Strigomonadinae</taxon>
        <taxon>Angomonas</taxon>
    </lineage>
</organism>
<dbReference type="EMBL" id="LR877154">
    <property type="protein sequence ID" value="CAD2218045.1"/>
    <property type="molecule type" value="Genomic_DNA"/>
</dbReference>
<reference evidence="2 3" key="1">
    <citation type="submission" date="2020-08" db="EMBL/GenBank/DDBJ databases">
        <authorList>
            <person name="Newling K."/>
            <person name="Davey J."/>
            <person name="Forrester S."/>
        </authorList>
    </citation>
    <scope>NUCLEOTIDE SEQUENCE [LARGE SCALE GENOMIC DNA]</scope>
    <source>
        <strain evidence="3">Crithidia deanei Carvalho (ATCC PRA-265)</strain>
    </source>
</reference>
<sequence length="258" mass="29631">MQKGEARPLADYVAQLSSLYALIDCLSFREESSIQGLREVSRLIVAFVQYKKIQLHSSVTTAYVDHVYLFLHQSYTNNGVDGLRASMEFINTTPVVANTLTQIVKQTFFIWWLTPLVRSDTEELRFHWDADLRRAALDEICFSTGPQNNSLWEAPSVDRSALLVAVVSTMTDADLHEYLRALEPSRRQSLLAKLEKYIAEAEKNVSVLEAMKEFLETLQEDDSKTQQEREEELAQRTREKADALLKEQERLLQEKKGL</sequence>
<evidence type="ECO:0000256" key="1">
    <source>
        <dbReference type="SAM" id="MobiDB-lite"/>
    </source>
</evidence>
<keyword evidence="3" id="KW-1185">Reference proteome</keyword>
<name>A0A7G2CFD4_9TRYP</name>
<accession>A0A7G2CFD4</accession>
<evidence type="ECO:0000313" key="2">
    <source>
        <dbReference type="EMBL" id="CAD2218045.1"/>
    </source>
</evidence>
<proteinExistence type="predicted"/>
<dbReference type="Proteomes" id="UP000515908">
    <property type="component" value="Chromosome 10"/>
</dbReference>
<feature type="region of interest" description="Disordered" evidence="1">
    <location>
        <begin position="218"/>
        <end position="238"/>
    </location>
</feature>
<evidence type="ECO:0000313" key="3">
    <source>
        <dbReference type="Proteomes" id="UP000515908"/>
    </source>
</evidence>
<dbReference type="VEuPathDB" id="TriTrypDB:ADEAN_000553100"/>
<protein>
    <submittedName>
        <fullName evidence="2">Uncharacterized protein</fullName>
    </submittedName>
</protein>
<dbReference type="AlphaFoldDB" id="A0A7G2CFD4"/>
<gene>
    <name evidence="2" type="ORF">ADEAN_000553100</name>
</gene>